<evidence type="ECO:0000313" key="2">
    <source>
        <dbReference type="Proteomes" id="UP000038045"/>
    </source>
</evidence>
<dbReference type="WBParaSite" id="PTRK_0000381200.1">
    <property type="protein sequence ID" value="PTRK_0000381200.1"/>
    <property type="gene ID" value="PTRK_0000381200"/>
</dbReference>
<feature type="compositionally biased region" description="Basic residues" evidence="1">
    <location>
        <begin position="161"/>
        <end position="171"/>
    </location>
</feature>
<organism evidence="2 3">
    <name type="scientific">Parastrongyloides trichosuri</name>
    <name type="common">Possum-specific nematode worm</name>
    <dbReference type="NCBI Taxonomy" id="131310"/>
    <lineage>
        <taxon>Eukaryota</taxon>
        <taxon>Metazoa</taxon>
        <taxon>Ecdysozoa</taxon>
        <taxon>Nematoda</taxon>
        <taxon>Chromadorea</taxon>
        <taxon>Rhabditida</taxon>
        <taxon>Tylenchina</taxon>
        <taxon>Panagrolaimomorpha</taxon>
        <taxon>Strongyloidoidea</taxon>
        <taxon>Strongyloididae</taxon>
        <taxon>Parastrongyloides</taxon>
    </lineage>
</organism>
<feature type="compositionally biased region" description="Basic and acidic residues" evidence="1">
    <location>
        <begin position="116"/>
        <end position="135"/>
    </location>
</feature>
<sequence>MFLLLIHHVSCYKKGKTAGRTKNENIDPSIPISDFGSLSDSLSQRKIGKQTKKEREQKIVNIPRRNNSLPSRMSVKPIQNFDDIFNKTKTKSCLLRPSASDKCKSLPLEKTQDEEDVKKQKKKEESKKVPKEKKITSQNVKKVVEKRISHSDPTKQPISKKLTKVISKKTQKKEISKKDATKTDDITILHNKAYERLDKFKLLLDDEDN</sequence>
<protein>
    <submittedName>
        <fullName evidence="3">Uncharacterized protein</fullName>
    </submittedName>
</protein>
<proteinExistence type="predicted"/>
<reference evidence="3" key="1">
    <citation type="submission" date="2017-02" db="UniProtKB">
        <authorList>
            <consortium name="WormBaseParasite"/>
        </authorList>
    </citation>
    <scope>IDENTIFICATION</scope>
</reference>
<accession>A0A0N4Z921</accession>
<feature type="compositionally biased region" description="Basic and acidic residues" evidence="1">
    <location>
        <begin position="172"/>
        <end position="182"/>
    </location>
</feature>
<name>A0A0N4Z921_PARTI</name>
<evidence type="ECO:0000313" key="3">
    <source>
        <dbReference type="WBParaSite" id="PTRK_0000381200.1"/>
    </source>
</evidence>
<dbReference type="Proteomes" id="UP000038045">
    <property type="component" value="Unplaced"/>
</dbReference>
<feature type="region of interest" description="Disordered" evidence="1">
    <location>
        <begin position="105"/>
        <end position="182"/>
    </location>
</feature>
<feature type="compositionally biased region" description="Basic and acidic residues" evidence="1">
    <location>
        <begin position="142"/>
        <end position="153"/>
    </location>
</feature>
<dbReference type="AlphaFoldDB" id="A0A0N4Z921"/>
<evidence type="ECO:0000256" key="1">
    <source>
        <dbReference type="SAM" id="MobiDB-lite"/>
    </source>
</evidence>
<keyword evidence="2" id="KW-1185">Reference proteome</keyword>